<accession>A0A450ZU10</accession>
<proteinExistence type="predicted"/>
<dbReference type="InterPro" id="IPR051396">
    <property type="entry name" value="Bact_Antivir_Def_Nuclease"/>
</dbReference>
<organism evidence="2">
    <name type="scientific">Candidatus Kentrum sp. TC</name>
    <dbReference type="NCBI Taxonomy" id="2126339"/>
    <lineage>
        <taxon>Bacteria</taxon>
        <taxon>Pseudomonadati</taxon>
        <taxon>Pseudomonadota</taxon>
        <taxon>Gammaproteobacteria</taxon>
        <taxon>Candidatus Kentrum</taxon>
    </lineage>
</organism>
<evidence type="ECO:0000313" key="2">
    <source>
        <dbReference type="EMBL" id="VFK57294.1"/>
    </source>
</evidence>
<dbReference type="SUPFAM" id="SSF52540">
    <property type="entry name" value="P-loop containing nucleoside triphosphate hydrolases"/>
    <property type="match status" value="1"/>
</dbReference>
<dbReference type="Pfam" id="PF13175">
    <property type="entry name" value="AAA_15"/>
    <property type="match status" value="1"/>
</dbReference>
<dbReference type="InterPro" id="IPR027417">
    <property type="entry name" value="P-loop_NTPase"/>
</dbReference>
<evidence type="ECO:0000259" key="1">
    <source>
        <dbReference type="Pfam" id="PF13175"/>
    </source>
</evidence>
<dbReference type="AlphaFoldDB" id="A0A450ZU10"/>
<dbReference type="InterPro" id="IPR041685">
    <property type="entry name" value="AAA_GajA/Old/RecF-like"/>
</dbReference>
<feature type="domain" description="Endonuclease GajA/Old nuclease/RecF-like AAA" evidence="1">
    <location>
        <begin position="1"/>
        <end position="421"/>
    </location>
</feature>
<dbReference type="PANTHER" id="PTHR43581:SF3">
    <property type="entry name" value="AAA+ ATPASE DOMAIN-CONTAINING PROTEIN"/>
    <property type="match status" value="1"/>
</dbReference>
<dbReference type="EMBL" id="CAADFW010000016">
    <property type="protein sequence ID" value="VFK57294.1"/>
    <property type="molecule type" value="Genomic_DNA"/>
</dbReference>
<dbReference type="PANTHER" id="PTHR43581">
    <property type="entry name" value="ATP/GTP PHOSPHATASE"/>
    <property type="match status" value="1"/>
</dbReference>
<gene>
    <name evidence="2" type="ORF">BECKTC1821F_GA0114240_101639</name>
</gene>
<name>A0A450ZU10_9GAMM</name>
<reference evidence="2" key="1">
    <citation type="submission" date="2019-02" db="EMBL/GenBank/DDBJ databases">
        <authorList>
            <person name="Gruber-Vodicka R. H."/>
            <person name="Seah K. B. B."/>
        </authorList>
    </citation>
    <scope>NUCLEOTIDE SEQUENCE</scope>
    <source>
        <strain evidence="2">BECK_BZ126</strain>
    </source>
</reference>
<protein>
    <submittedName>
        <fullName evidence="2">AAA ATPase domain-containing protein</fullName>
    </submittedName>
</protein>
<sequence length="673" mass="76495">MKLGKFRVYNFRNIVDSGWIEIDDIITVVGKNESGKTSLLQALWKFNPHKSHPYSLDREWPRARRKERSPKQVVIETEFGFDEEERAELAGIHESARSITGVRIKKNYQGTFFYTFLPTQPIGANDPEWANSHGIKWAVSVIQERMGEPPSDASEHFRNRYAPALAQFIQEIRENGGSAYAIEQADAFKSKIAGFRHPHHPPDQEAIASLNQQLDAAVSELKVDPPLRQAIDTVHEWLPTFIYMDDYRIFTGSAHLDQVQQRFHQKKPTDGDYTIRLIMEQAGLDLEEEVEKGNAQDREQRRYDLDDASETLTRELANRWSQKEYAVRFDIDGQQLFIFVKDAESKTLIRLEERSKGFQWFFSFDMLFMAETGGQFKNAVILLDEPGLHLHAAAQLDLLKRMRAYAENNQLVYTTHLPFMVDSTRLDNIHVCEEKKDEGVKVHQDWAAAGQDARFTLQAALGLSWSQSLFVGQYNLVVEGVTDFWFLTTLSELLRQAGGEGLDEELVITPAGGASKVAYVGTILRGQELRVAVLLDSDPEGKSAYEQLVHQWILAEDHVFLLGRVLGVEGNRCIEDLLDEAYYLDFVRAAYGKELGGKELSAPRDKRSVVQRVETTLKSLGIEKFNKGRVAKRIMQDLAGKSPDAVPSETADNFAKVIAEINRLVMKWRGGKE</sequence>
<dbReference type="Gene3D" id="3.40.50.300">
    <property type="entry name" value="P-loop containing nucleotide triphosphate hydrolases"/>
    <property type="match status" value="1"/>
</dbReference>